<proteinExistence type="predicted"/>
<feature type="region of interest" description="Disordered" evidence="2">
    <location>
        <begin position="1"/>
        <end position="39"/>
    </location>
</feature>
<accession>A0AAN8JN21</accession>
<evidence type="ECO:0000256" key="1">
    <source>
        <dbReference type="SAM" id="Coils"/>
    </source>
</evidence>
<feature type="coiled-coil region" evidence="1">
    <location>
        <begin position="419"/>
        <end position="533"/>
    </location>
</feature>
<comment type="caution">
    <text evidence="3">The sequence shown here is derived from an EMBL/GenBank/DDBJ whole genome shotgun (WGS) entry which is preliminary data.</text>
</comment>
<dbReference type="EMBL" id="JAZGQO010000008">
    <property type="protein sequence ID" value="KAK6179181.1"/>
    <property type="molecule type" value="Genomic_DNA"/>
</dbReference>
<reference evidence="3 4" key="1">
    <citation type="submission" date="2024-01" db="EMBL/GenBank/DDBJ databases">
        <title>The genome of the rayed Mediterranean limpet Patella caerulea (Linnaeus, 1758).</title>
        <authorList>
            <person name="Anh-Thu Weber A."/>
            <person name="Halstead-Nussloch G."/>
        </authorList>
    </citation>
    <scope>NUCLEOTIDE SEQUENCE [LARGE SCALE GENOMIC DNA]</scope>
    <source>
        <strain evidence="3">AATW-2023a</strain>
        <tissue evidence="3">Whole specimen</tissue>
    </source>
</reference>
<feature type="coiled-coil region" evidence="1">
    <location>
        <begin position="101"/>
        <end position="128"/>
    </location>
</feature>
<dbReference type="PANTHER" id="PTHR31432">
    <property type="entry name" value="INTRAFLAGELLAR TRANSPORT PROTEIN 74 HOMOLOG"/>
    <property type="match status" value="1"/>
</dbReference>
<evidence type="ECO:0008006" key="5">
    <source>
        <dbReference type="Google" id="ProtNLM"/>
    </source>
</evidence>
<keyword evidence="4" id="KW-1185">Reference proteome</keyword>
<protein>
    <recommendedName>
        <fullName evidence="5">Intraflagellar transport protein 74 homolog</fullName>
    </recommendedName>
</protein>
<dbReference type="GO" id="GO:0030992">
    <property type="term" value="C:intraciliary transport particle B"/>
    <property type="evidence" value="ECO:0007669"/>
    <property type="project" value="InterPro"/>
</dbReference>
<organism evidence="3 4">
    <name type="scientific">Patella caerulea</name>
    <name type="common">Rayed Mediterranean limpet</name>
    <dbReference type="NCBI Taxonomy" id="87958"/>
    <lineage>
        <taxon>Eukaryota</taxon>
        <taxon>Metazoa</taxon>
        <taxon>Spiralia</taxon>
        <taxon>Lophotrochozoa</taxon>
        <taxon>Mollusca</taxon>
        <taxon>Gastropoda</taxon>
        <taxon>Patellogastropoda</taxon>
        <taxon>Patelloidea</taxon>
        <taxon>Patellidae</taxon>
        <taxon>Patella</taxon>
    </lineage>
</organism>
<keyword evidence="1" id="KW-0175">Coiled coil</keyword>
<dbReference type="GO" id="GO:0048487">
    <property type="term" value="F:beta-tubulin binding"/>
    <property type="evidence" value="ECO:0007669"/>
    <property type="project" value="InterPro"/>
</dbReference>
<dbReference type="PANTHER" id="PTHR31432:SF0">
    <property type="entry name" value="INTRAFLAGELLAR TRANSPORT PROTEIN 74 HOMOLOG"/>
    <property type="match status" value="1"/>
</dbReference>
<name>A0AAN8JN21_PATCE</name>
<evidence type="ECO:0000256" key="2">
    <source>
        <dbReference type="SAM" id="MobiDB-lite"/>
    </source>
</evidence>
<dbReference type="GO" id="GO:0035735">
    <property type="term" value="P:intraciliary transport involved in cilium assembly"/>
    <property type="evidence" value="ECO:0007669"/>
    <property type="project" value="TreeGrafter"/>
</dbReference>
<dbReference type="Proteomes" id="UP001347796">
    <property type="component" value="Unassembled WGS sequence"/>
</dbReference>
<sequence>MLLLLFRSNRPPSSSGARPMTGARGQLGTSAGRPAGTATRLTTAMNPGTARPGTRGGAVAGGLALNSQVNVVDRPTTQQGLGGMKTAARGRRQVMDKTYFLGLLRSKLNDLNGEINNLNKDIENTNDENSSFLTYDKRAEVLAGEIRDLQAELGDYNILVDKLTIDEDIQDVEFDCNNLKAQNDRDSKKIEEMFEVKKQKEEYIAQLEMEIDQEKRMADNLVNDMDPKLRQKYQKLKTLNDHLLKQTEIGQQELDQLNSKIETLQEDLSMSQVKQEAVRLYEQIHELTSKRDSLIEESKQRGSPAEEREKLLKQVKEDNQEIASMERQIKEINEKIESLQDDINQYDMDIEENQGEKNQKYKELRKREETMDEFLDTFEDTKAQELKRMTELQGAIVNSLEHVSRNMGRFGSLPTPGELATMKDDLAFKEDEMKKSETTTIGLASERDKLEQDLKKLDVMEEKLHAELAVLKEKSVTMQRDLVIYSDLDKLKEQAEEKKQKLQDDRVILQKRREAFKKHIQQMTAKYEGLKSQLNDNETYTQLANLERKWQHHEQNNFSMKEFIATRTMECDYRPLSKQFYSMMDEYNQILQDKLAGKKGM</sequence>
<gene>
    <name evidence="3" type="ORF">SNE40_011599</name>
</gene>
<dbReference type="GO" id="GO:0005929">
    <property type="term" value="C:cilium"/>
    <property type="evidence" value="ECO:0007669"/>
    <property type="project" value="TreeGrafter"/>
</dbReference>
<evidence type="ECO:0000313" key="3">
    <source>
        <dbReference type="EMBL" id="KAK6179181.1"/>
    </source>
</evidence>
<dbReference type="InterPro" id="IPR029602">
    <property type="entry name" value="IFT74"/>
</dbReference>
<feature type="coiled-coil region" evidence="1">
    <location>
        <begin position="190"/>
        <end position="356"/>
    </location>
</feature>
<evidence type="ECO:0000313" key="4">
    <source>
        <dbReference type="Proteomes" id="UP001347796"/>
    </source>
</evidence>
<dbReference type="AlphaFoldDB" id="A0AAN8JN21"/>